<dbReference type="InterPro" id="IPR018723">
    <property type="entry name" value="DUF2254_membrane"/>
</dbReference>
<accession>A0A0A3ARQ8</accession>
<dbReference type="AlphaFoldDB" id="A0A0A3ARQ8"/>
<dbReference type="RefSeq" id="WP_034615045.1">
    <property type="nucleotide sequence ID" value="NZ_JSUM01000010.1"/>
</dbReference>
<reference evidence="2 3" key="1">
    <citation type="submission" date="2014-11" db="EMBL/GenBank/DDBJ databases">
        <title>Draft genome sequence of Chelonobacter oris 1662T, associated with respiratory disease in Hermann's Tortoises.</title>
        <authorList>
            <person name="Kudirkiene E."/>
            <person name="Hansen M.J."/>
            <person name="Bojesen A.M."/>
        </authorList>
    </citation>
    <scope>NUCLEOTIDE SEQUENCE [LARGE SCALE GENOMIC DNA]</scope>
    <source>
        <strain evidence="2 3">1662</strain>
    </source>
</reference>
<keyword evidence="1" id="KW-0472">Membrane</keyword>
<evidence type="ECO:0000256" key="1">
    <source>
        <dbReference type="SAM" id="Phobius"/>
    </source>
</evidence>
<organism evidence="2 3">
    <name type="scientific">Chelonobacter oris</name>
    <dbReference type="NCBI Taxonomy" id="505317"/>
    <lineage>
        <taxon>Bacteria</taxon>
        <taxon>Pseudomonadati</taxon>
        <taxon>Pseudomonadota</taxon>
        <taxon>Gammaproteobacteria</taxon>
        <taxon>Pasteurellales</taxon>
        <taxon>Pasteurellaceae</taxon>
        <taxon>Chelonobacter</taxon>
    </lineage>
</organism>
<proteinExistence type="predicted"/>
<feature type="transmembrane region" description="Helical" evidence="1">
    <location>
        <begin position="21"/>
        <end position="41"/>
    </location>
</feature>
<evidence type="ECO:0000313" key="2">
    <source>
        <dbReference type="EMBL" id="KGQ70462.1"/>
    </source>
</evidence>
<name>A0A0A3ARQ8_9PAST</name>
<feature type="transmembrane region" description="Helical" evidence="1">
    <location>
        <begin position="108"/>
        <end position="132"/>
    </location>
</feature>
<keyword evidence="1" id="KW-1133">Transmembrane helix</keyword>
<protein>
    <recommendedName>
        <fullName evidence="4">DUF2254 domain-containing protein</fullName>
    </recommendedName>
</protein>
<sequence>MNLKNKWFTLLLWLKKPSNTLWLTPVGGALFATLFVFLAASTHDFLPDKFIVSVSAETLDALLSIIASSMLAVSTFSLSIMVSAFASASNNATPRATELVMGDDNTRVAIASFISAFVYAVIAKVALGVGYYQASGRFILFLGTLCVLVYLIYILIRWVKTLSQLGRLNNTLSKIEQATAKTLIAYRTSPFMGAGAIEKARFEYAIRATSSGYLTHINMPQLQETALAQACYLEIVVRPGDLIYSGMTLAYSDKAPASSDSIDCAFVLEDSRSYAQDPKFGMVVLSEVAQRALSPAVNDPGTAIKVLTILMRLLLDAKADKNASQQIKYDRLSIVNLNERDLVDHAFAPIARDGAAALEIQIHLQKILHIISKQAPEAAIKQAACRQAESGLQYAEQGLVLEQARTQLQKLHRRLFER</sequence>
<dbReference type="OrthoDB" id="2955631at2"/>
<dbReference type="Proteomes" id="UP000030380">
    <property type="component" value="Unassembled WGS sequence"/>
</dbReference>
<feature type="transmembrane region" description="Helical" evidence="1">
    <location>
        <begin position="61"/>
        <end position="87"/>
    </location>
</feature>
<dbReference type="EMBL" id="JSUM01000010">
    <property type="protein sequence ID" value="KGQ70462.1"/>
    <property type="molecule type" value="Genomic_DNA"/>
</dbReference>
<keyword evidence="1" id="KW-0812">Transmembrane</keyword>
<dbReference type="STRING" id="505317.OA57_06360"/>
<feature type="transmembrane region" description="Helical" evidence="1">
    <location>
        <begin position="138"/>
        <end position="159"/>
    </location>
</feature>
<evidence type="ECO:0000313" key="3">
    <source>
        <dbReference type="Proteomes" id="UP000030380"/>
    </source>
</evidence>
<evidence type="ECO:0008006" key="4">
    <source>
        <dbReference type="Google" id="ProtNLM"/>
    </source>
</evidence>
<dbReference type="Pfam" id="PF10011">
    <property type="entry name" value="DUF2254"/>
    <property type="match status" value="1"/>
</dbReference>
<gene>
    <name evidence="2" type="ORF">OA57_06360</name>
</gene>
<keyword evidence="3" id="KW-1185">Reference proteome</keyword>
<comment type="caution">
    <text evidence="2">The sequence shown here is derived from an EMBL/GenBank/DDBJ whole genome shotgun (WGS) entry which is preliminary data.</text>
</comment>